<proteinExistence type="predicted"/>
<feature type="transmembrane region" description="Helical" evidence="1">
    <location>
        <begin position="119"/>
        <end position="137"/>
    </location>
</feature>
<dbReference type="AlphaFoldDB" id="A0A6A4GKA3"/>
<sequence>MTPEESERIAAAGAVFFLNISVLIFMSGVFGVYILAYIVCINIVLRKESNGWAHRGLVVLLLAGFVMMVSYTCAEIGFNLLLVKFSFMVPLSGGFIAQEMAANLKSIATSVLQQWTANFIYLIADTAIIWRAWALWAENRLIKWILSIILLLDISIAIADSAVDTQDIINLVPTKSTETLDWLSVVLNLTVNIVATLLIAYRAWTHYQSTHAILRNKKTQVQTILLLMVESGAIFGVVQLANIIIQALDIHDISLEINGVNFFLVDLYNFSAALNPVALVLLIQTGNTYEHSFHLEDDPSLGINSVPNVD</sequence>
<gene>
    <name evidence="2" type="ORF">BT96DRAFT_565732</name>
</gene>
<name>A0A6A4GKA3_9AGAR</name>
<dbReference type="EMBL" id="ML769941">
    <property type="protein sequence ID" value="KAE9385830.1"/>
    <property type="molecule type" value="Genomic_DNA"/>
</dbReference>
<keyword evidence="1" id="KW-0472">Membrane</keyword>
<feature type="transmembrane region" description="Helical" evidence="1">
    <location>
        <begin position="224"/>
        <end position="248"/>
    </location>
</feature>
<keyword evidence="3" id="KW-1185">Reference proteome</keyword>
<evidence type="ECO:0000313" key="2">
    <source>
        <dbReference type="EMBL" id="KAE9385830.1"/>
    </source>
</evidence>
<protein>
    <submittedName>
        <fullName evidence="2">Uncharacterized protein</fullName>
    </submittedName>
</protein>
<accession>A0A6A4GKA3</accession>
<feature type="transmembrane region" description="Helical" evidence="1">
    <location>
        <begin position="144"/>
        <end position="162"/>
    </location>
</feature>
<dbReference type="Proteomes" id="UP000799118">
    <property type="component" value="Unassembled WGS sequence"/>
</dbReference>
<evidence type="ECO:0000256" key="1">
    <source>
        <dbReference type="SAM" id="Phobius"/>
    </source>
</evidence>
<dbReference type="OrthoDB" id="2744793at2759"/>
<reference evidence="2" key="1">
    <citation type="journal article" date="2019" name="Environ. Microbiol.">
        <title>Fungal ecological strategies reflected in gene transcription - a case study of two litter decomposers.</title>
        <authorList>
            <person name="Barbi F."/>
            <person name="Kohler A."/>
            <person name="Barry K."/>
            <person name="Baskaran P."/>
            <person name="Daum C."/>
            <person name="Fauchery L."/>
            <person name="Ihrmark K."/>
            <person name="Kuo A."/>
            <person name="LaButti K."/>
            <person name="Lipzen A."/>
            <person name="Morin E."/>
            <person name="Grigoriev I.V."/>
            <person name="Henrissat B."/>
            <person name="Lindahl B."/>
            <person name="Martin F."/>
        </authorList>
    </citation>
    <scope>NUCLEOTIDE SEQUENCE</scope>
    <source>
        <strain evidence="2">JB14</strain>
    </source>
</reference>
<feature type="transmembrane region" description="Helical" evidence="1">
    <location>
        <begin position="20"/>
        <end position="45"/>
    </location>
</feature>
<organism evidence="2 3">
    <name type="scientific">Gymnopus androsaceus JB14</name>
    <dbReference type="NCBI Taxonomy" id="1447944"/>
    <lineage>
        <taxon>Eukaryota</taxon>
        <taxon>Fungi</taxon>
        <taxon>Dikarya</taxon>
        <taxon>Basidiomycota</taxon>
        <taxon>Agaricomycotina</taxon>
        <taxon>Agaricomycetes</taxon>
        <taxon>Agaricomycetidae</taxon>
        <taxon>Agaricales</taxon>
        <taxon>Marasmiineae</taxon>
        <taxon>Omphalotaceae</taxon>
        <taxon>Gymnopus</taxon>
    </lineage>
</organism>
<feature type="transmembrane region" description="Helical" evidence="1">
    <location>
        <begin position="260"/>
        <end position="283"/>
    </location>
</feature>
<evidence type="ECO:0000313" key="3">
    <source>
        <dbReference type="Proteomes" id="UP000799118"/>
    </source>
</evidence>
<keyword evidence="1" id="KW-1133">Transmembrane helix</keyword>
<feature type="transmembrane region" description="Helical" evidence="1">
    <location>
        <begin position="182"/>
        <end position="204"/>
    </location>
</feature>
<keyword evidence="1" id="KW-0812">Transmembrane</keyword>
<feature type="transmembrane region" description="Helical" evidence="1">
    <location>
        <begin position="57"/>
        <end position="82"/>
    </location>
</feature>